<evidence type="ECO:0000259" key="9">
    <source>
        <dbReference type="Pfam" id="PF06750"/>
    </source>
</evidence>
<dbReference type="GO" id="GO:0004190">
    <property type="term" value="F:aspartic-type endopeptidase activity"/>
    <property type="evidence" value="ECO:0007669"/>
    <property type="project" value="InterPro"/>
</dbReference>
<evidence type="ECO:0000256" key="4">
    <source>
        <dbReference type="ARBA" id="ARBA00022692"/>
    </source>
</evidence>
<feature type="transmembrane region" description="Helical" evidence="7">
    <location>
        <begin position="71"/>
        <end position="88"/>
    </location>
</feature>
<dbReference type="AlphaFoldDB" id="A0A1F8F891"/>
<feature type="transmembrane region" description="Helical" evidence="7">
    <location>
        <begin position="125"/>
        <end position="141"/>
    </location>
</feature>
<evidence type="ECO:0000313" key="10">
    <source>
        <dbReference type="EMBL" id="OGN08780.1"/>
    </source>
</evidence>
<dbReference type="InterPro" id="IPR050882">
    <property type="entry name" value="Prepilin_peptidase/N-MTase"/>
</dbReference>
<feature type="transmembrane region" description="Helical" evidence="7">
    <location>
        <begin position="148"/>
        <end position="166"/>
    </location>
</feature>
<keyword evidence="4 7" id="KW-0812">Transmembrane</keyword>
<name>A0A1F8F891_9BACT</name>
<protein>
    <recommendedName>
        <fullName evidence="12">Prepilin peptidase</fullName>
    </recommendedName>
</protein>
<dbReference type="PANTHER" id="PTHR30487:SF0">
    <property type="entry name" value="PREPILIN LEADER PEPTIDASE_N-METHYLTRANSFERASE-RELATED"/>
    <property type="match status" value="1"/>
</dbReference>
<evidence type="ECO:0000256" key="2">
    <source>
        <dbReference type="ARBA" id="ARBA00005801"/>
    </source>
</evidence>
<keyword evidence="6 7" id="KW-0472">Membrane</keyword>
<dbReference type="Pfam" id="PF01478">
    <property type="entry name" value="Peptidase_A24"/>
    <property type="match status" value="1"/>
</dbReference>
<dbReference type="GO" id="GO:0005886">
    <property type="term" value="C:plasma membrane"/>
    <property type="evidence" value="ECO:0007669"/>
    <property type="project" value="UniProtKB-SubCell"/>
</dbReference>
<evidence type="ECO:0000256" key="7">
    <source>
        <dbReference type="SAM" id="Phobius"/>
    </source>
</evidence>
<comment type="subcellular location">
    <subcellularLocation>
        <location evidence="1">Cell membrane</location>
        <topology evidence="1">Multi-pass membrane protein</topology>
    </subcellularLocation>
</comment>
<feature type="transmembrane region" description="Helical" evidence="7">
    <location>
        <begin position="6"/>
        <end position="23"/>
    </location>
</feature>
<keyword evidence="5 7" id="KW-1133">Transmembrane helix</keyword>
<keyword evidence="3" id="KW-1003">Cell membrane</keyword>
<evidence type="ECO:0000256" key="1">
    <source>
        <dbReference type="ARBA" id="ARBA00004651"/>
    </source>
</evidence>
<dbReference type="GO" id="GO:0006465">
    <property type="term" value="P:signal peptide processing"/>
    <property type="evidence" value="ECO:0007669"/>
    <property type="project" value="TreeGrafter"/>
</dbReference>
<sequence length="249" mass="27882">MPILAIIGGLIVGSFFSVLVSRLDKKSGIVSGRSECPKCSAVLKWYDLIPILSFVFLRGKCGYCHEKISLVYPAIELTTAAAFFLFYIKRPLPWDIFAAYDLILLGAFVLIIFFDYLFYIIPDKVVLPLIVLSICFGFFYRNHEFINLLTSGLLLGGFFAILHIVSKGEWVGFGDAKLSLLIGLAFGYPSSFLITVSSVWTATLLGLLLIAIRKATLKSALPFGLFLALFSIIFIIFKDETQIFKYLFY</sequence>
<feature type="transmembrane region" description="Helical" evidence="7">
    <location>
        <begin position="219"/>
        <end position="237"/>
    </location>
</feature>
<accession>A0A1F8F891</accession>
<comment type="caution">
    <text evidence="10">The sequence shown here is derived from an EMBL/GenBank/DDBJ whole genome shotgun (WGS) entry which is preliminary data.</text>
</comment>
<feature type="transmembrane region" description="Helical" evidence="7">
    <location>
        <begin position="186"/>
        <end position="212"/>
    </location>
</feature>
<dbReference type="Proteomes" id="UP000177167">
    <property type="component" value="Unassembled WGS sequence"/>
</dbReference>
<feature type="domain" description="Prepilin type IV endopeptidase peptidase" evidence="8">
    <location>
        <begin position="103"/>
        <end position="206"/>
    </location>
</feature>
<feature type="domain" description="Prepilin peptidase A24 N-terminal" evidence="9">
    <location>
        <begin position="8"/>
        <end position="89"/>
    </location>
</feature>
<comment type="similarity">
    <text evidence="2">Belongs to the peptidase A24 family.</text>
</comment>
<evidence type="ECO:0000256" key="6">
    <source>
        <dbReference type="ARBA" id="ARBA00023136"/>
    </source>
</evidence>
<organism evidence="10 11">
    <name type="scientific">Candidatus Yanofskybacteria bacterium RIFCSPHIGHO2_02_FULL_41_11</name>
    <dbReference type="NCBI Taxonomy" id="1802675"/>
    <lineage>
        <taxon>Bacteria</taxon>
        <taxon>Candidatus Yanofskyibacteriota</taxon>
    </lineage>
</organism>
<feature type="transmembrane region" description="Helical" evidence="7">
    <location>
        <begin position="100"/>
        <end position="119"/>
    </location>
</feature>
<evidence type="ECO:0000256" key="5">
    <source>
        <dbReference type="ARBA" id="ARBA00022989"/>
    </source>
</evidence>
<gene>
    <name evidence="10" type="ORF">A3J46_04395</name>
</gene>
<proteinExistence type="inferred from homology"/>
<evidence type="ECO:0000259" key="8">
    <source>
        <dbReference type="Pfam" id="PF01478"/>
    </source>
</evidence>
<dbReference type="EMBL" id="MGJP01000053">
    <property type="protein sequence ID" value="OGN08780.1"/>
    <property type="molecule type" value="Genomic_DNA"/>
</dbReference>
<dbReference type="PANTHER" id="PTHR30487">
    <property type="entry name" value="TYPE 4 PREPILIN-LIKE PROTEINS LEADER PEPTIDE-PROCESSING ENZYME"/>
    <property type="match status" value="1"/>
</dbReference>
<evidence type="ECO:0000256" key="3">
    <source>
        <dbReference type="ARBA" id="ARBA00022475"/>
    </source>
</evidence>
<dbReference type="Gene3D" id="1.20.120.1220">
    <property type="match status" value="1"/>
</dbReference>
<dbReference type="InterPro" id="IPR010627">
    <property type="entry name" value="Prepilin_pept_A24_N"/>
</dbReference>
<evidence type="ECO:0000313" key="11">
    <source>
        <dbReference type="Proteomes" id="UP000177167"/>
    </source>
</evidence>
<dbReference type="InterPro" id="IPR000045">
    <property type="entry name" value="Prepilin_IV_endopep_pep"/>
</dbReference>
<reference evidence="10 11" key="1">
    <citation type="journal article" date="2016" name="Nat. Commun.">
        <title>Thousands of microbial genomes shed light on interconnected biogeochemical processes in an aquifer system.</title>
        <authorList>
            <person name="Anantharaman K."/>
            <person name="Brown C.T."/>
            <person name="Hug L.A."/>
            <person name="Sharon I."/>
            <person name="Castelle C.J."/>
            <person name="Probst A.J."/>
            <person name="Thomas B.C."/>
            <person name="Singh A."/>
            <person name="Wilkins M.J."/>
            <person name="Karaoz U."/>
            <person name="Brodie E.L."/>
            <person name="Williams K.H."/>
            <person name="Hubbard S.S."/>
            <person name="Banfield J.F."/>
        </authorList>
    </citation>
    <scope>NUCLEOTIDE SEQUENCE [LARGE SCALE GENOMIC DNA]</scope>
</reference>
<dbReference type="Pfam" id="PF06750">
    <property type="entry name" value="A24_N_bact"/>
    <property type="match status" value="1"/>
</dbReference>
<evidence type="ECO:0008006" key="12">
    <source>
        <dbReference type="Google" id="ProtNLM"/>
    </source>
</evidence>